<feature type="region of interest" description="Disordered" evidence="3">
    <location>
        <begin position="721"/>
        <end position="748"/>
    </location>
</feature>
<comment type="subcellular location">
    <subcellularLocation>
        <location evidence="1">Nucleus</location>
    </subcellularLocation>
</comment>
<keyword evidence="2" id="KW-0539">Nucleus</keyword>
<accession>A0AAD5GMF4</accession>
<sequence length="1064" mass="120981">VNSLAADHNLTKRRNNDYQNPNSNNWASHHLMDMSNGSPSVTVAVGDWREPLQRERIVNKIMDTLKKNLPFSRHDRLQELKEIAERVEHEIYTAATTQSEYSRKICLNMLTMETRLQNHMSISMHSNSSAISVNPSVPVDSTANGGDWQQEVYQKGSTACRVTAKDREQDKHLTYSGQEGLQELKKIAVRFEERIYTASTSQSDYLRKISLKMLTMENRSQNNAANDTVNGPNCTFILFDIWGILLKLVIVPDLTFAYSSENFLITYLNFHIGDVTMEFGDWRTPLQRERIVNKIMDTLKTNLPFSRYDRLQELKKIAHRVEQEIYTAVTSQSEYTRKICFMMLTMETRLQNPMSDSDPTSAPLDSTANCGDWQEEVYQKIKTMKDLYLLDSRLSHGASGAVGDPTLESGDWKAQLQADSRQRIVNKILDTLKMCLPFSGQEELQDIAVWFEEKTYNAATTQSDYLRKISLKMLKMESRFQDSMSDPMQSNSAVNSVNPSVPLASIAQTSNPNGEDWQEEVYQKILAMKDLYLLDLNNIQQKLLSKLQQHESLPQQIKNEQHEKLKTFKNMLERFMLFLKIPKHEILASYKDRLGTYETQIVKVINLYRQRPAASQLQAQALPPSHMKYLQQSQQTHSQSAQVESHENQVNLQGSMTHMLHSNKMPIKQENQQSSANLLPTEVQLHPHLQQQVGMQQRLPTAGYFQQQHVIDMQKRLCPQKRAMPEASSTSLDSTAQNGDPNSGESQKEVCQKIKTMKDMYLLDLRPTQGPSGAVGDPTMESSDWRAQLQVDSRQRIVNKIYATLKMHLPFSGHEGLQELNKIAVRFEEKIYSIATSQDDYLRKISLKMLNTENRSQNPVLYPMQSNSTVNGVYPSSPGFQVMQQVINQRQQLPIPVPSNNTQQMTSQSMHSNIGSTRIQGSSSFSSAFPPGRGLQQPTMGNVVGQNSNLHNIQIMSSVQGNQLIGQQYNYSNMQQQRLISEQNKISSLQQPSQPRLSPTQGASGAGPNDSRFTGKDTKQDDDYLRKISLKMLTMENRFPVSDPMQSNSAAPQNLMDSIQSCLS</sequence>
<feature type="compositionally biased region" description="Polar residues" evidence="3">
    <location>
        <begin position="17"/>
        <end position="27"/>
    </location>
</feature>
<feature type="domain" description="Mediator complex subunit 15 KIX" evidence="4">
    <location>
        <begin position="51"/>
        <end position="120"/>
    </location>
</feature>
<dbReference type="GO" id="GO:0003713">
    <property type="term" value="F:transcription coactivator activity"/>
    <property type="evidence" value="ECO:0007669"/>
    <property type="project" value="InterPro"/>
</dbReference>
<dbReference type="PANTHER" id="PTHR33137">
    <property type="entry name" value="MEDIATOR OF RNA POLYMERASE II TRANSCRIPTION SUBUNIT 15A-RELATED"/>
    <property type="match status" value="1"/>
</dbReference>
<feature type="domain" description="Mediator complex subunit 15 KIX" evidence="4">
    <location>
        <begin position="283"/>
        <end position="355"/>
    </location>
</feature>
<dbReference type="GO" id="GO:0031490">
    <property type="term" value="F:chromatin DNA binding"/>
    <property type="evidence" value="ECO:0007669"/>
    <property type="project" value="InterPro"/>
</dbReference>
<dbReference type="Pfam" id="PF16987">
    <property type="entry name" value="KIX_2"/>
    <property type="match status" value="5"/>
</dbReference>
<evidence type="ECO:0000313" key="5">
    <source>
        <dbReference type="EMBL" id="KAI7746334.1"/>
    </source>
</evidence>
<dbReference type="GO" id="GO:0005634">
    <property type="term" value="C:nucleus"/>
    <property type="evidence" value="ECO:0007669"/>
    <property type="project" value="UniProtKB-SubCell"/>
</dbReference>
<comment type="caution">
    <text evidence="5">The sequence shown here is derived from an EMBL/GenBank/DDBJ whole genome shotgun (WGS) entry which is preliminary data.</text>
</comment>
<dbReference type="PANTHER" id="PTHR33137:SF4">
    <property type="entry name" value="MEDIATOR OF RNA POLYMERASE II TRANSCRIPTION SUBUNIT 15A-RELATED"/>
    <property type="match status" value="1"/>
</dbReference>
<keyword evidence="6" id="KW-1185">Reference proteome</keyword>
<feature type="region of interest" description="Disordered" evidence="3">
    <location>
        <begin position="1"/>
        <end position="29"/>
    </location>
</feature>
<evidence type="ECO:0000256" key="1">
    <source>
        <dbReference type="ARBA" id="ARBA00004123"/>
    </source>
</evidence>
<feature type="domain" description="Mediator complex subunit 15 KIX" evidence="4">
    <location>
        <begin position="410"/>
        <end position="485"/>
    </location>
</feature>
<evidence type="ECO:0000313" key="6">
    <source>
        <dbReference type="Proteomes" id="UP001206925"/>
    </source>
</evidence>
<feature type="non-terminal residue" evidence="5">
    <location>
        <position position="1"/>
    </location>
</feature>
<dbReference type="Gene3D" id="1.10.246.20">
    <property type="entry name" value="Coactivator CBP, KIX domain"/>
    <property type="match status" value="5"/>
</dbReference>
<feature type="domain" description="Mediator complex subunit 15 KIX" evidence="4">
    <location>
        <begin position="783"/>
        <end position="858"/>
    </location>
</feature>
<feature type="region of interest" description="Disordered" evidence="3">
    <location>
        <begin position="985"/>
        <end position="1022"/>
    </location>
</feature>
<gene>
    <name evidence="5" type="ORF">M8C21_030585</name>
</gene>
<reference evidence="5" key="1">
    <citation type="submission" date="2022-06" db="EMBL/GenBank/DDBJ databases">
        <title>Uncovering the hologenomic basis of an extraordinary plant invasion.</title>
        <authorList>
            <person name="Bieker V.C."/>
            <person name="Martin M.D."/>
            <person name="Gilbert T."/>
            <person name="Hodgins K."/>
            <person name="Battlay P."/>
            <person name="Petersen B."/>
            <person name="Wilson J."/>
        </authorList>
    </citation>
    <scope>NUCLEOTIDE SEQUENCE</scope>
    <source>
        <strain evidence="5">AA19_3_7</strain>
        <tissue evidence="5">Leaf</tissue>
    </source>
</reference>
<feature type="compositionally biased region" description="Polar residues" evidence="3">
    <location>
        <begin position="727"/>
        <end position="745"/>
    </location>
</feature>
<feature type="compositionally biased region" description="Polar residues" evidence="3">
    <location>
        <begin position="1044"/>
        <end position="1064"/>
    </location>
</feature>
<dbReference type="Proteomes" id="UP001206925">
    <property type="component" value="Unassembled WGS sequence"/>
</dbReference>
<evidence type="ECO:0000256" key="2">
    <source>
        <dbReference type="ARBA" id="ARBA00023242"/>
    </source>
</evidence>
<dbReference type="InterPro" id="IPR044661">
    <property type="entry name" value="MED15a/b/c-like"/>
</dbReference>
<feature type="domain" description="Mediator complex subunit 15 KIX" evidence="4">
    <location>
        <begin position="171"/>
        <end position="226"/>
    </location>
</feature>
<dbReference type="AlphaFoldDB" id="A0AAD5GMF4"/>
<dbReference type="EMBL" id="JAMZMK010006994">
    <property type="protein sequence ID" value="KAI7746334.1"/>
    <property type="molecule type" value="Genomic_DNA"/>
</dbReference>
<organism evidence="5 6">
    <name type="scientific">Ambrosia artemisiifolia</name>
    <name type="common">Common ragweed</name>
    <dbReference type="NCBI Taxonomy" id="4212"/>
    <lineage>
        <taxon>Eukaryota</taxon>
        <taxon>Viridiplantae</taxon>
        <taxon>Streptophyta</taxon>
        <taxon>Embryophyta</taxon>
        <taxon>Tracheophyta</taxon>
        <taxon>Spermatophyta</taxon>
        <taxon>Magnoliopsida</taxon>
        <taxon>eudicotyledons</taxon>
        <taxon>Gunneridae</taxon>
        <taxon>Pentapetalae</taxon>
        <taxon>asterids</taxon>
        <taxon>campanulids</taxon>
        <taxon>Asterales</taxon>
        <taxon>Asteraceae</taxon>
        <taxon>Asteroideae</taxon>
        <taxon>Heliantheae alliance</taxon>
        <taxon>Heliantheae</taxon>
        <taxon>Ambrosia</taxon>
    </lineage>
</organism>
<dbReference type="InterPro" id="IPR036546">
    <property type="entry name" value="MED15_KIX"/>
</dbReference>
<feature type="region of interest" description="Disordered" evidence="3">
    <location>
        <begin position="1040"/>
        <end position="1064"/>
    </location>
</feature>
<proteinExistence type="predicted"/>
<feature type="compositionally biased region" description="Low complexity" evidence="3">
    <location>
        <begin position="987"/>
        <end position="1001"/>
    </location>
</feature>
<evidence type="ECO:0000259" key="4">
    <source>
        <dbReference type="Pfam" id="PF16987"/>
    </source>
</evidence>
<protein>
    <recommendedName>
        <fullName evidence="4">Mediator complex subunit 15 KIX domain-containing protein</fullName>
    </recommendedName>
</protein>
<dbReference type="SUPFAM" id="SSF47040">
    <property type="entry name" value="Kix domain of CBP (creb binding protein)"/>
    <property type="match status" value="1"/>
</dbReference>
<dbReference type="FunFam" id="1.10.246.20:FF:000003">
    <property type="entry name" value="Mediator of RNA polymerase II transcription subunit 15a"/>
    <property type="match status" value="3"/>
</dbReference>
<evidence type="ECO:0000256" key="3">
    <source>
        <dbReference type="SAM" id="MobiDB-lite"/>
    </source>
</evidence>
<dbReference type="InterPro" id="IPR036529">
    <property type="entry name" value="KIX_dom_sf"/>
</dbReference>
<name>A0AAD5GMF4_AMBAR</name>
<feature type="compositionally biased region" description="Basic and acidic residues" evidence="3">
    <location>
        <begin position="1013"/>
        <end position="1022"/>
    </location>
</feature>